<organism evidence="1 2">
    <name type="scientific">Naganishia friedmannii</name>
    <dbReference type="NCBI Taxonomy" id="89922"/>
    <lineage>
        <taxon>Eukaryota</taxon>
        <taxon>Fungi</taxon>
        <taxon>Dikarya</taxon>
        <taxon>Basidiomycota</taxon>
        <taxon>Agaricomycotina</taxon>
        <taxon>Tremellomycetes</taxon>
        <taxon>Filobasidiales</taxon>
        <taxon>Filobasidiaceae</taxon>
        <taxon>Naganishia</taxon>
    </lineage>
</organism>
<dbReference type="EMBL" id="JASBWT010000032">
    <property type="protein sequence ID" value="KAJ9093169.1"/>
    <property type="molecule type" value="Genomic_DNA"/>
</dbReference>
<sequence>MAQSPPTYHYIPTSITHSPPDSSWRDRNRGRRPSNGAGENGVDVVRDLGMMMSSLGASPIEEYTPHQHHKHTDDPVPGIDVRNSDHHHHHHQHQQAQQQHARPTIGIIRPSDEGEDKRRLVQEWTVNGLGGKEISKAKKKTVDFATAITATYTDPYPATRTSSFASTATSSSSNESIDDSALIYSPNYDSLPLHIDEYAGTILNLVTDPEEIREYRQLESKKDFGRKDSTASAASSSSIGSGGSGGLGTDRKASRLGSGSWGRNVRSEEKDKEQDAISPPSSCRRQRQRQPHPHLTHSTYTNNGAHGGRRTTLADLFKNDNLAHFDAQSGIGVRQPFPSHQSTEMRDMPASPRSSIRFSNIAHDSSAGTTHGESSTADVSSPVSSKSASSTIHASAPANRPLFHPDLHPVADHHASSAQNNDNDDDDMTYQMPSSWSSSSLPENAMFTLTEPLSRREDTSPSSADTIRPPLLAEGGKAKAHTVADYRSLDEEWMA</sequence>
<reference evidence="1" key="1">
    <citation type="submission" date="2023-04" db="EMBL/GenBank/DDBJ databases">
        <title>Draft Genome sequencing of Naganishia species isolated from polar environments using Oxford Nanopore Technology.</title>
        <authorList>
            <person name="Leo P."/>
            <person name="Venkateswaran K."/>
        </authorList>
    </citation>
    <scope>NUCLEOTIDE SEQUENCE</scope>
    <source>
        <strain evidence="1">MNA-CCFEE 5423</strain>
    </source>
</reference>
<name>A0ACC2V1V0_9TREE</name>
<comment type="caution">
    <text evidence="1">The sequence shown here is derived from an EMBL/GenBank/DDBJ whole genome shotgun (WGS) entry which is preliminary data.</text>
</comment>
<gene>
    <name evidence="1" type="ORF">QFC21_006486</name>
</gene>
<evidence type="ECO:0000313" key="1">
    <source>
        <dbReference type="EMBL" id="KAJ9093169.1"/>
    </source>
</evidence>
<protein>
    <submittedName>
        <fullName evidence="1">Uncharacterized protein</fullName>
    </submittedName>
</protein>
<accession>A0ACC2V1V0</accession>
<keyword evidence="2" id="KW-1185">Reference proteome</keyword>
<dbReference type="Proteomes" id="UP001227268">
    <property type="component" value="Unassembled WGS sequence"/>
</dbReference>
<proteinExistence type="predicted"/>
<evidence type="ECO:0000313" key="2">
    <source>
        <dbReference type="Proteomes" id="UP001227268"/>
    </source>
</evidence>